<evidence type="ECO:0000256" key="1">
    <source>
        <dbReference type="ARBA" id="ARBA00006484"/>
    </source>
</evidence>
<evidence type="ECO:0000313" key="5">
    <source>
        <dbReference type="Proteomes" id="UP001283341"/>
    </source>
</evidence>
<dbReference type="GO" id="GO:0005737">
    <property type="term" value="C:cytoplasm"/>
    <property type="evidence" value="ECO:0007669"/>
    <property type="project" value="TreeGrafter"/>
</dbReference>
<dbReference type="InterPro" id="IPR020904">
    <property type="entry name" value="Sc_DH/Rdtase_CS"/>
</dbReference>
<evidence type="ECO:0000256" key="2">
    <source>
        <dbReference type="ARBA" id="ARBA00022857"/>
    </source>
</evidence>
<dbReference type="SUPFAM" id="SSF51735">
    <property type="entry name" value="NAD(P)-binding Rossmann-fold domains"/>
    <property type="match status" value="1"/>
</dbReference>
<dbReference type="PANTHER" id="PTHR44229:SF4">
    <property type="entry name" value="15-HYDROXYPROSTAGLANDIN DEHYDROGENASE [NAD(+)]"/>
    <property type="match status" value="1"/>
</dbReference>
<protein>
    <submittedName>
        <fullName evidence="4">Short chain dehydrogenase</fullName>
    </submittedName>
</protein>
<dbReference type="GO" id="GO:0016616">
    <property type="term" value="F:oxidoreductase activity, acting on the CH-OH group of donors, NAD or NADP as acceptor"/>
    <property type="evidence" value="ECO:0007669"/>
    <property type="project" value="TreeGrafter"/>
</dbReference>
<sequence>MTGEREGGCEPFTVDGKTAIVTGAGSGIGLAFTTLLLSRNCNVVLADLTLRPEACALVDKYTPTTTNHPRAKAIFIEADVTSWPSLRNLFTKTLTHFPESESGFDILCPCAGVFEPPWSSFWYPPDSSPASRDTISESRYATLDINLTHPIRLTQMALGVWMNSKSPTPTKQTPRRVIIVSSVAAQLPLFSNPLYGASKAAVSSFVRSMAPLDDAVGVRVNAVAPGLIKTPLWTDHPEKMAYVDEEGDVWATPDEVASVMMKCVEEDGPDVKGGSVIEVGHDHERVVGIFGDPGPDLDPKSGKGLSVGKGKVGWEDAMKYVPVPVPVPVSVSS</sequence>
<name>A0AAE0HX61_9PEZI</name>
<accession>A0AAE0HX61</accession>
<comment type="similarity">
    <text evidence="1">Belongs to the short-chain dehydrogenases/reductases (SDR) family.</text>
</comment>
<dbReference type="Pfam" id="PF00106">
    <property type="entry name" value="adh_short"/>
    <property type="match status" value="1"/>
</dbReference>
<evidence type="ECO:0000256" key="3">
    <source>
        <dbReference type="ARBA" id="ARBA00023002"/>
    </source>
</evidence>
<comment type="caution">
    <text evidence="4">The sequence shown here is derived from an EMBL/GenBank/DDBJ whole genome shotgun (WGS) entry which is preliminary data.</text>
</comment>
<dbReference type="Proteomes" id="UP001283341">
    <property type="component" value="Unassembled WGS sequence"/>
</dbReference>
<organism evidence="4 5">
    <name type="scientific">Apodospora peruviana</name>
    <dbReference type="NCBI Taxonomy" id="516989"/>
    <lineage>
        <taxon>Eukaryota</taxon>
        <taxon>Fungi</taxon>
        <taxon>Dikarya</taxon>
        <taxon>Ascomycota</taxon>
        <taxon>Pezizomycotina</taxon>
        <taxon>Sordariomycetes</taxon>
        <taxon>Sordariomycetidae</taxon>
        <taxon>Sordariales</taxon>
        <taxon>Lasiosphaeriaceae</taxon>
        <taxon>Apodospora</taxon>
    </lineage>
</organism>
<evidence type="ECO:0000313" key="4">
    <source>
        <dbReference type="EMBL" id="KAK3314505.1"/>
    </source>
</evidence>
<dbReference type="InterPro" id="IPR036291">
    <property type="entry name" value="NAD(P)-bd_dom_sf"/>
</dbReference>
<keyword evidence="3" id="KW-0560">Oxidoreductase</keyword>
<dbReference type="EMBL" id="JAUEDM010000006">
    <property type="protein sequence ID" value="KAK3314505.1"/>
    <property type="molecule type" value="Genomic_DNA"/>
</dbReference>
<dbReference type="PANTHER" id="PTHR44229">
    <property type="entry name" value="15-HYDROXYPROSTAGLANDIN DEHYDROGENASE [NAD(+)]"/>
    <property type="match status" value="1"/>
</dbReference>
<dbReference type="Gene3D" id="3.40.50.720">
    <property type="entry name" value="NAD(P)-binding Rossmann-like Domain"/>
    <property type="match status" value="1"/>
</dbReference>
<gene>
    <name evidence="4" type="ORF">B0H66DRAFT_535420</name>
</gene>
<proteinExistence type="inferred from homology"/>
<dbReference type="InterPro" id="IPR002347">
    <property type="entry name" value="SDR_fam"/>
</dbReference>
<dbReference type="PROSITE" id="PS00061">
    <property type="entry name" value="ADH_SHORT"/>
    <property type="match status" value="1"/>
</dbReference>
<dbReference type="PRINTS" id="PR00081">
    <property type="entry name" value="GDHRDH"/>
</dbReference>
<reference evidence="4" key="2">
    <citation type="submission" date="2023-06" db="EMBL/GenBank/DDBJ databases">
        <authorList>
            <consortium name="Lawrence Berkeley National Laboratory"/>
            <person name="Haridas S."/>
            <person name="Hensen N."/>
            <person name="Bonometti L."/>
            <person name="Westerberg I."/>
            <person name="Brannstrom I.O."/>
            <person name="Guillou S."/>
            <person name="Cros-Aarteil S."/>
            <person name="Calhoun S."/>
            <person name="Kuo A."/>
            <person name="Mondo S."/>
            <person name="Pangilinan J."/>
            <person name="Riley R."/>
            <person name="Labutti K."/>
            <person name="Andreopoulos B."/>
            <person name="Lipzen A."/>
            <person name="Chen C."/>
            <person name="Yanf M."/>
            <person name="Daum C."/>
            <person name="Ng V."/>
            <person name="Clum A."/>
            <person name="Steindorff A."/>
            <person name="Ohm R."/>
            <person name="Martin F."/>
            <person name="Silar P."/>
            <person name="Natvig D."/>
            <person name="Lalanne C."/>
            <person name="Gautier V."/>
            <person name="Ament-Velasquez S.L."/>
            <person name="Kruys A."/>
            <person name="Hutchinson M.I."/>
            <person name="Powell A.J."/>
            <person name="Barry K."/>
            <person name="Miller A.N."/>
            <person name="Grigoriev I.V."/>
            <person name="Debuchy R."/>
            <person name="Gladieux P."/>
            <person name="Thoren M.H."/>
            <person name="Johannesson H."/>
        </authorList>
    </citation>
    <scope>NUCLEOTIDE SEQUENCE</scope>
    <source>
        <strain evidence="4">CBS 118394</strain>
    </source>
</reference>
<reference evidence="4" key="1">
    <citation type="journal article" date="2023" name="Mol. Phylogenet. Evol.">
        <title>Genome-scale phylogeny and comparative genomics of the fungal order Sordariales.</title>
        <authorList>
            <person name="Hensen N."/>
            <person name="Bonometti L."/>
            <person name="Westerberg I."/>
            <person name="Brannstrom I.O."/>
            <person name="Guillou S."/>
            <person name="Cros-Aarteil S."/>
            <person name="Calhoun S."/>
            <person name="Haridas S."/>
            <person name="Kuo A."/>
            <person name="Mondo S."/>
            <person name="Pangilinan J."/>
            <person name="Riley R."/>
            <person name="LaButti K."/>
            <person name="Andreopoulos B."/>
            <person name="Lipzen A."/>
            <person name="Chen C."/>
            <person name="Yan M."/>
            <person name="Daum C."/>
            <person name="Ng V."/>
            <person name="Clum A."/>
            <person name="Steindorff A."/>
            <person name="Ohm R.A."/>
            <person name="Martin F."/>
            <person name="Silar P."/>
            <person name="Natvig D.O."/>
            <person name="Lalanne C."/>
            <person name="Gautier V."/>
            <person name="Ament-Velasquez S.L."/>
            <person name="Kruys A."/>
            <person name="Hutchinson M.I."/>
            <person name="Powell A.J."/>
            <person name="Barry K."/>
            <person name="Miller A.N."/>
            <person name="Grigoriev I.V."/>
            <person name="Debuchy R."/>
            <person name="Gladieux P."/>
            <person name="Hiltunen Thoren M."/>
            <person name="Johannesson H."/>
        </authorList>
    </citation>
    <scope>NUCLEOTIDE SEQUENCE</scope>
    <source>
        <strain evidence="4">CBS 118394</strain>
    </source>
</reference>
<keyword evidence="2" id="KW-0521">NADP</keyword>
<dbReference type="AlphaFoldDB" id="A0AAE0HX61"/>
<keyword evidence="5" id="KW-1185">Reference proteome</keyword>